<dbReference type="PANTHER" id="PTHR11681:SF5">
    <property type="entry name" value="ISOTOCIN"/>
    <property type="match status" value="1"/>
</dbReference>
<evidence type="ECO:0000256" key="3">
    <source>
        <dbReference type="ARBA" id="ARBA00023157"/>
    </source>
</evidence>
<comment type="caution">
    <text evidence="5">The sequence shown here is derived from an EMBL/GenBank/DDBJ whole genome shotgun (WGS) entry which is preliminary data.</text>
</comment>
<dbReference type="Gene3D" id="2.60.9.10">
    <property type="entry name" value="Neurohypophysial hormone domain"/>
    <property type="match status" value="1"/>
</dbReference>
<dbReference type="Pfam" id="PF00184">
    <property type="entry name" value="Hormone_5"/>
    <property type="match status" value="1"/>
</dbReference>
<feature type="signal peptide" evidence="4">
    <location>
        <begin position="1"/>
        <end position="23"/>
    </location>
</feature>
<dbReference type="PROSITE" id="PS00264">
    <property type="entry name" value="NEUROHYPOPHYS_HORM"/>
    <property type="match status" value="1"/>
</dbReference>
<keyword evidence="3" id="KW-1015">Disulfide bond</keyword>
<dbReference type="PANTHER" id="PTHR11681">
    <property type="entry name" value="NEUROPHYSIN"/>
    <property type="match status" value="1"/>
</dbReference>
<organism evidence="5 6">
    <name type="scientific">Photinus pyralis</name>
    <name type="common">Common eastern firefly</name>
    <name type="synonym">Lampyris pyralis</name>
    <dbReference type="NCBI Taxonomy" id="7054"/>
    <lineage>
        <taxon>Eukaryota</taxon>
        <taxon>Metazoa</taxon>
        <taxon>Ecdysozoa</taxon>
        <taxon>Arthropoda</taxon>
        <taxon>Hexapoda</taxon>
        <taxon>Insecta</taxon>
        <taxon>Pterygota</taxon>
        <taxon>Neoptera</taxon>
        <taxon>Endopterygota</taxon>
        <taxon>Coleoptera</taxon>
        <taxon>Polyphaga</taxon>
        <taxon>Elateriformia</taxon>
        <taxon>Elateroidea</taxon>
        <taxon>Lampyridae</taxon>
        <taxon>Lampyrinae</taxon>
        <taxon>Photinus</taxon>
    </lineage>
</organism>
<dbReference type="GO" id="GO:0005185">
    <property type="term" value="F:neurohypophyseal hormone activity"/>
    <property type="evidence" value="ECO:0007669"/>
    <property type="project" value="InterPro"/>
</dbReference>
<feature type="chain" id="PRO_5024285356" evidence="4">
    <location>
        <begin position="24"/>
        <end position="156"/>
    </location>
</feature>
<dbReference type="GO" id="GO:0005615">
    <property type="term" value="C:extracellular space"/>
    <property type="evidence" value="ECO:0007669"/>
    <property type="project" value="TreeGrafter"/>
</dbReference>
<dbReference type="SMART" id="SM00003">
    <property type="entry name" value="NH"/>
    <property type="match status" value="1"/>
</dbReference>
<dbReference type="InterPro" id="IPR022423">
    <property type="entry name" value="Neurohypophysial_hormone_CS"/>
</dbReference>
<gene>
    <name evidence="5" type="ORF">PPYR_12571</name>
</gene>
<dbReference type="InterPro" id="IPR000981">
    <property type="entry name" value="Neurhyp_horm"/>
</dbReference>
<dbReference type="InParanoid" id="A0A5N4A6L2"/>
<dbReference type="GO" id="GO:0030141">
    <property type="term" value="C:secretory granule"/>
    <property type="evidence" value="ECO:0007669"/>
    <property type="project" value="TreeGrafter"/>
</dbReference>
<keyword evidence="2 4" id="KW-0732">Signal</keyword>
<reference evidence="5 6" key="1">
    <citation type="journal article" date="2018" name="Elife">
        <title>Firefly genomes illuminate parallel origins of bioluminescence in beetles.</title>
        <authorList>
            <person name="Fallon T.R."/>
            <person name="Lower S.E."/>
            <person name="Chang C.H."/>
            <person name="Bessho-Uehara M."/>
            <person name="Martin G.J."/>
            <person name="Bewick A.J."/>
            <person name="Behringer M."/>
            <person name="Debat H.J."/>
            <person name="Wong I."/>
            <person name="Day J.C."/>
            <person name="Suvorov A."/>
            <person name="Silva C.J."/>
            <person name="Stanger-Hall K.F."/>
            <person name="Hall D.W."/>
            <person name="Schmitz R.J."/>
            <person name="Nelson D.R."/>
            <person name="Lewis S.M."/>
            <person name="Shigenobu S."/>
            <person name="Bybee S.M."/>
            <person name="Larracuente A.M."/>
            <person name="Oba Y."/>
            <person name="Weng J.K."/>
        </authorList>
    </citation>
    <scope>NUCLEOTIDE SEQUENCE [LARGE SCALE GENOMIC DNA]</scope>
    <source>
        <strain evidence="5">1611_PpyrPB1</strain>
        <tissue evidence="5">Whole body</tissue>
    </source>
</reference>
<sequence length="156" mass="17047">MQCSRDVILVTFLLVLHQTLVFGCLITNCPRGGKRGGKLALETNIKQCVSCGPGQSGQCFGPHICCGPFGCLMGTAETTVCKRDGYFHELEPCIAGSMSCRRNMGRCATDGLCCDQDSCHVDRLCASDEKIRARGNIEPLELFKLINYQAPEYNSE</sequence>
<protein>
    <submittedName>
        <fullName evidence="5">Uncharacterized protein</fullName>
    </submittedName>
</protein>
<dbReference type="Pfam" id="PF00220">
    <property type="entry name" value="Hormone_4"/>
    <property type="match status" value="1"/>
</dbReference>
<dbReference type="EMBL" id="VVIM01000009">
    <property type="protein sequence ID" value="KAB0792951.1"/>
    <property type="molecule type" value="Genomic_DNA"/>
</dbReference>
<dbReference type="PRINTS" id="PR00831">
    <property type="entry name" value="NEUROPHYSIN"/>
</dbReference>
<evidence type="ECO:0000256" key="1">
    <source>
        <dbReference type="ARBA" id="ARBA00007369"/>
    </source>
</evidence>
<name>A0A5N4A6L2_PHOPY</name>
<proteinExistence type="inferred from homology"/>
<dbReference type="InterPro" id="IPR036387">
    <property type="entry name" value="Neurhyp_horm_dom_sf"/>
</dbReference>
<evidence type="ECO:0000313" key="6">
    <source>
        <dbReference type="Proteomes" id="UP000327044"/>
    </source>
</evidence>
<comment type="similarity">
    <text evidence="1">Belongs to the vasopressin/oxytocin family.</text>
</comment>
<dbReference type="OrthoDB" id="10056056at2759"/>
<dbReference type="AlphaFoldDB" id="A0A5N4A6L2"/>
<keyword evidence="6" id="KW-1185">Reference proteome</keyword>
<evidence type="ECO:0000256" key="4">
    <source>
        <dbReference type="SAM" id="SignalP"/>
    </source>
</evidence>
<dbReference type="PROSITE" id="PS51257">
    <property type="entry name" value="PROKAR_LIPOPROTEIN"/>
    <property type="match status" value="1"/>
</dbReference>
<evidence type="ECO:0000256" key="2">
    <source>
        <dbReference type="ARBA" id="ARBA00022729"/>
    </source>
</evidence>
<evidence type="ECO:0000313" key="5">
    <source>
        <dbReference type="EMBL" id="KAB0792951.1"/>
    </source>
</evidence>
<dbReference type="SUPFAM" id="SSF49606">
    <property type="entry name" value="Neurophysin II"/>
    <property type="match status" value="1"/>
</dbReference>
<accession>A0A5N4A6L2</accession>
<dbReference type="Proteomes" id="UP000327044">
    <property type="component" value="Unassembled WGS sequence"/>
</dbReference>